<organism evidence="1 2">
    <name type="scientific">Corchorus capsularis</name>
    <name type="common">Jute</name>
    <dbReference type="NCBI Taxonomy" id="210143"/>
    <lineage>
        <taxon>Eukaryota</taxon>
        <taxon>Viridiplantae</taxon>
        <taxon>Streptophyta</taxon>
        <taxon>Embryophyta</taxon>
        <taxon>Tracheophyta</taxon>
        <taxon>Spermatophyta</taxon>
        <taxon>Magnoliopsida</taxon>
        <taxon>eudicotyledons</taxon>
        <taxon>Gunneridae</taxon>
        <taxon>Pentapetalae</taxon>
        <taxon>rosids</taxon>
        <taxon>malvids</taxon>
        <taxon>Malvales</taxon>
        <taxon>Malvaceae</taxon>
        <taxon>Grewioideae</taxon>
        <taxon>Apeibeae</taxon>
        <taxon>Corchorus</taxon>
    </lineage>
</organism>
<proteinExistence type="predicted"/>
<keyword evidence="2" id="KW-1185">Reference proteome</keyword>
<gene>
    <name evidence="1" type="ORF">CCACVL1_04565</name>
</gene>
<evidence type="ECO:0000313" key="1">
    <source>
        <dbReference type="EMBL" id="OMO97414.1"/>
    </source>
</evidence>
<comment type="caution">
    <text evidence="1">The sequence shown here is derived from an EMBL/GenBank/DDBJ whole genome shotgun (WGS) entry which is preliminary data.</text>
</comment>
<protein>
    <submittedName>
        <fullName evidence="1">Uncharacterized protein</fullName>
    </submittedName>
</protein>
<dbReference type="AlphaFoldDB" id="A0A1R3JRI6"/>
<sequence>MGQRTAAHGFTQHSQDLRRSIGLSLSFQLSIKEEQGAKLNSSLRVFSYLLKMTTSI</sequence>
<evidence type="ECO:0000313" key="2">
    <source>
        <dbReference type="Proteomes" id="UP000188268"/>
    </source>
</evidence>
<dbReference type="Proteomes" id="UP000188268">
    <property type="component" value="Unassembled WGS sequence"/>
</dbReference>
<reference evidence="1 2" key="1">
    <citation type="submission" date="2013-09" db="EMBL/GenBank/DDBJ databases">
        <title>Corchorus capsularis genome sequencing.</title>
        <authorList>
            <person name="Alam M."/>
            <person name="Haque M.S."/>
            <person name="Islam M.S."/>
            <person name="Emdad E.M."/>
            <person name="Islam M.M."/>
            <person name="Ahmed B."/>
            <person name="Halim A."/>
            <person name="Hossen Q.M.M."/>
            <person name="Hossain M.Z."/>
            <person name="Ahmed R."/>
            <person name="Khan M.M."/>
            <person name="Islam R."/>
            <person name="Rashid M.M."/>
            <person name="Khan S.A."/>
            <person name="Rahman M.S."/>
            <person name="Alam M."/>
        </authorList>
    </citation>
    <scope>NUCLEOTIDE SEQUENCE [LARGE SCALE GENOMIC DNA]</scope>
    <source>
        <strain evidence="2">cv. CVL-1</strain>
        <tissue evidence="1">Whole seedling</tissue>
    </source>
</reference>
<accession>A0A1R3JRI6</accession>
<dbReference type="EMBL" id="AWWV01007221">
    <property type="protein sequence ID" value="OMO97414.1"/>
    <property type="molecule type" value="Genomic_DNA"/>
</dbReference>
<name>A0A1R3JRI6_COCAP</name>
<dbReference type="Gramene" id="OMO97414">
    <property type="protein sequence ID" value="OMO97414"/>
    <property type="gene ID" value="CCACVL1_04565"/>
</dbReference>